<evidence type="ECO:0000313" key="2">
    <source>
        <dbReference type="EMBL" id="XDQ22573.1"/>
    </source>
</evidence>
<sequence>MTDEQTRTDRLLGSQLYGPLVYRLVAAGAVAGVVALVSWWQPPELVITALITGSVCILGIGILYASVRDSPDISASRERVREAEQDVEGALAGTLARLVATGALTRTGDTTNATVPCQVRVGTEEPQPAEAVVRQERRDLALSSLWALTQARLTLYHDIATKQAKRSFISAQTSMILGFGMLAGFVYLALKVSNTTGAIVAGGLGAVSAALAGFISKTFVKSQQTAAEHLKAYFDQPLEFSRYLAAERLLTDANLPDEQRAEVVAALVQTIAAGPAGPAPADTRALLEQLQDLLPGQQ</sequence>
<proteinExistence type="predicted"/>
<dbReference type="RefSeq" id="WP_369153361.1">
    <property type="nucleotide sequence ID" value="NZ_CP163433.1"/>
</dbReference>
<evidence type="ECO:0008006" key="3">
    <source>
        <dbReference type="Google" id="ProtNLM"/>
    </source>
</evidence>
<dbReference type="EMBL" id="CP163433">
    <property type="protein sequence ID" value="XDQ22573.1"/>
    <property type="molecule type" value="Genomic_DNA"/>
</dbReference>
<evidence type="ECO:0000256" key="1">
    <source>
        <dbReference type="SAM" id="Phobius"/>
    </source>
</evidence>
<dbReference type="AlphaFoldDB" id="A0AB39NVG4"/>
<gene>
    <name evidence="2" type="ORF">AB5J48_32640</name>
</gene>
<keyword evidence="1" id="KW-1133">Transmembrane helix</keyword>
<feature type="transmembrane region" description="Helical" evidence="1">
    <location>
        <begin position="20"/>
        <end position="40"/>
    </location>
</feature>
<feature type="transmembrane region" description="Helical" evidence="1">
    <location>
        <begin position="168"/>
        <end position="190"/>
    </location>
</feature>
<accession>A0AB39NVG4</accession>
<feature type="transmembrane region" description="Helical" evidence="1">
    <location>
        <begin position="196"/>
        <end position="215"/>
    </location>
</feature>
<name>A0AB39NVG4_9ACTN</name>
<organism evidence="2">
    <name type="scientific">Streptomyces sp. R17</name>
    <dbReference type="NCBI Taxonomy" id="3238626"/>
    <lineage>
        <taxon>Bacteria</taxon>
        <taxon>Bacillati</taxon>
        <taxon>Actinomycetota</taxon>
        <taxon>Actinomycetes</taxon>
        <taxon>Kitasatosporales</taxon>
        <taxon>Streptomycetaceae</taxon>
        <taxon>Streptomyces</taxon>
    </lineage>
</organism>
<reference evidence="2" key="1">
    <citation type="submission" date="2024-07" db="EMBL/GenBank/DDBJ databases">
        <authorList>
            <person name="Yu S.T."/>
        </authorList>
    </citation>
    <scope>NUCLEOTIDE SEQUENCE</scope>
    <source>
        <strain evidence="2">R17</strain>
    </source>
</reference>
<feature type="transmembrane region" description="Helical" evidence="1">
    <location>
        <begin position="46"/>
        <end position="67"/>
    </location>
</feature>
<keyword evidence="1" id="KW-0812">Transmembrane</keyword>
<protein>
    <recommendedName>
        <fullName evidence="3">DUF4231 domain-containing protein</fullName>
    </recommendedName>
</protein>
<keyword evidence="1" id="KW-0472">Membrane</keyword>